<dbReference type="SUPFAM" id="SSF118310">
    <property type="entry name" value="AN1-like Zinc finger"/>
    <property type="match status" value="1"/>
</dbReference>
<proteinExistence type="predicted"/>
<sequence length="73" mass="8534">MAFQNCSIPNCIYQALTWSFDCPICHSGHCFQHRNHPLHECWVAEQRGVWKGSTLDAMNEPEMKWKQSVLDIQ</sequence>
<dbReference type="GeneID" id="91105725"/>
<keyword evidence="2" id="KW-1185">Reference proteome</keyword>
<accession>A0AAX4KQU4</accession>
<gene>
    <name evidence="1" type="ORF">V865_006924</name>
</gene>
<dbReference type="RefSeq" id="XP_066086778.1">
    <property type="nucleotide sequence ID" value="XM_066230681.1"/>
</dbReference>
<organism evidence="1 2">
    <name type="scientific">Kwoniella europaea PYCC6329</name>
    <dbReference type="NCBI Taxonomy" id="1423913"/>
    <lineage>
        <taxon>Eukaryota</taxon>
        <taxon>Fungi</taxon>
        <taxon>Dikarya</taxon>
        <taxon>Basidiomycota</taxon>
        <taxon>Agaricomycotina</taxon>
        <taxon>Tremellomycetes</taxon>
        <taxon>Tremellales</taxon>
        <taxon>Cryptococcaceae</taxon>
        <taxon>Kwoniella</taxon>
    </lineage>
</organism>
<protein>
    <recommendedName>
        <fullName evidence="3">AN1-type domain-containing protein</fullName>
    </recommendedName>
</protein>
<evidence type="ECO:0008006" key="3">
    <source>
        <dbReference type="Google" id="ProtNLM"/>
    </source>
</evidence>
<dbReference type="Gene3D" id="4.10.1110.10">
    <property type="entry name" value="AN1-like Zinc finger"/>
    <property type="match status" value="1"/>
</dbReference>
<reference evidence="1 2" key="1">
    <citation type="submission" date="2024-01" db="EMBL/GenBank/DDBJ databases">
        <title>Comparative genomics of Cryptococcus and Kwoniella reveals pathogenesis evolution and contrasting modes of karyotype evolution via chromosome fusion or intercentromeric recombination.</title>
        <authorList>
            <person name="Coelho M.A."/>
            <person name="David-Palma M."/>
            <person name="Shea T."/>
            <person name="Bowers K."/>
            <person name="McGinley-Smith S."/>
            <person name="Mohammad A.W."/>
            <person name="Gnirke A."/>
            <person name="Yurkov A.M."/>
            <person name="Nowrousian M."/>
            <person name="Sun S."/>
            <person name="Cuomo C.A."/>
            <person name="Heitman J."/>
        </authorList>
    </citation>
    <scope>NUCLEOTIDE SEQUENCE [LARGE SCALE GENOMIC DNA]</scope>
    <source>
        <strain evidence="1 2">PYCC6329</strain>
    </source>
</reference>
<evidence type="ECO:0000313" key="2">
    <source>
        <dbReference type="Proteomes" id="UP001358614"/>
    </source>
</evidence>
<name>A0AAX4KQU4_9TREE</name>
<dbReference type="KEGG" id="ker:91105725"/>
<dbReference type="EMBL" id="CP144090">
    <property type="protein sequence ID" value="WWD08811.1"/>
    <property type="molecule type" value="Genomic_DNA"/>
</dbReference>
<dbReference type="AlphaFoldDB" id="A0AAX4KQU4"/>
<dbReference type="InterPro" id="IPR035896">
    <property type="entry name" value="AN1-like_Znf"/>
</dbReference>
<dbReference type="Proteomes" id="UP001358614">
    <property type="component" value="Chromosome 2"/>
</dbReference>
<evidence type="ECO:0000313" key="1">
    <source>
        <dbReference type="EMBL" id="WWD08811.1"/>
    </source>
</evidence>